<dbReference type="Pfam" id="PF04326">
    <property type="entry name" value="SLFN_AlbA_2"/>
    <property type="match status" value="1"/>
</dbReference>
<protein>
    <recommendedName>
        <fullName evidence="1">Schlafen AlbA-2 domain-containing protein</fullName>
    </recommendedName>
</protein>
<reference evidence="2 3" key="1">
    <citation type="journal article" date="2016" name="Nat. Commun.">
        <title>Thousands of microbial genomes shed light on interconnected biogeochemical processes in an aquifer system.</title>
        <authorList>
            <person name="Anantharaman K."/>
            <person name="Brown C.T."/>
            <person name="Hug L.A."/>
            <person name="Sharon I."/>
            <person name="Castelle C.J."/>
            <person name="Probst A.J."/>
            <person name="Thomas B.C."/>
            <person name="Singh A."/>
            <person name="Wilkins M.J."/>
            <person name="Karaoz U."/>
            <person name="Brodie E.L."/>
            <person name="Williams K.H."/>
            <person name="Hubbard S.S."/>
            <person name="Banfield J.F."/>
        </authorList>
    </citation>
    <scope>NUCLEOTIDE SEQUENCE [LARGE SCALE GENOMIC DNA]</scope>
</reference>
<dbReference type="InterPro" id="IPR038461">
    <property type="entry name" value="Schlafen_AlbA_2_dom_sf"/>
</dbReference>
<evidence type="ECO:0000313" key="2">
    <source>
        <dbReference type="EMBL" id="OGD90777.1"/>
    </source>
</evidence>
<dbReference type="InterPro" id="IPR007421">
    <property type="entry name" value="Schlafen_AlbA_2_dom"/>
</dbReference>
<name>A0A1F5GG30_9BACT</name>
<dbReference type="EMBL" id="MFBE01000032">
    <property type="protein sequence ID" value="OGD90777.1"/>
    <property type="molecule type" value="Genomic_DNA"/>
</dbReference>
<dbReference type="STRING" id="1797715.A3D81_00760"/>
<proteinExistence type="predicted"/>
<gene>
    <name evidence="2" type="ORF">A3D81_00760</name>
</gene>
<comment type="caution">
    <text evidence="2">The sequence shown here is derived from an EMBL/GenBank/DDBJ whole genome shotgun (WGS) entry which is preliminary data.</text>
</comment>
<evidence type="ECO:0000313" key="3">
    <source>
        <dbReference type="Proteomes" id="UP000178492"/>
    </source>
</evidence>
<feature type="domain" description="Schlafen AlbA-2" evidence="1">
    <location>
        <begin position="24"/>
        <end position="168"/>
    </location>
</feature>
<evidence type="ECO:0000259" key="1">
    <source>
        <dbReference type="Pfam" id="PF04326"/>
    </source>
</evidence>
<accession>A0A1F5GG30</accession>
<dbReference type="AlphaFoldDB" id="A0A1F5GG30"/>
<sequence length="457" mass="52375">MLSLEKLQEIVSAADFDKLIGEIENEWFDCKASPYQLQNDISKKELAKDVSSFSNFEGGFIFIGVKTSQSDEHFGDEVESLRPFNKSLVDPIQYRNVIGDWVYPDIEGVDVKWIEITSQAGRGLVVITVPEQKESTKPFLITKTLDGERKIETLFGYAQRKGDTNKPATIADMQRYIQSGFHYEKQIKNQLDGIEVLLRSVAQHNQAQVQSRTNGERIEQRITRALEHAYLGNERTITISAYPNQPSQLQTIFLTSEHSIRRHLETPPILRRGGWSIETLDQARIMRGEMIRVANGDRKVIDLYKDGTLVFIALADHRFLAWHDEERQKINSAALIEVIYSFVSFYKLVLDDLENLPEEITLRVDFKNLHLDDIKSYLLPYQLGSLAQGFEDQRRDAPDNDGAVEKTFLTDNFDIGAVAFELIREVYLWFGFEEEKIPYVQERDGLKTINADAIASL</sequence>
<dbReference type="Proteomes" id="UP000178492">
    <property type="component" value="Unassembled WGS sequence"/>
</dbReference>
<dbReference type="Gene3D" id="3.30.950.30">
    <property type="entry name" value="Schlafen, AAA domain"/>
    <property type="match status" value="1"/>
</dbReference>
<organism evidence="2 3">
    <name type="scientific">Candidatus Curtissbacteria bacterium RIFCSPHIGHO2_02_FULL_40_17</name>
    <dbReference type="NCBI Taxonomy" id="1797715"/>
    <lineage>
        <taxon>Bacteria</taxon>
        <taxon>Candidatus Curtissiibacteriota</taxon>
    </lineage>
</organism>